<reference evidence="1" key="1">
    <citation type="submission" date="2020-06" db="EMBL/GenBank/DDBJ databases">
        <title>WGS assembly of Ceratodon purpureus strain R40.</title>
        <authorList>
            <person name="Carey S.B."/>
            <person name="Jenkins J."/>
            <person name="Shu S."/>
            <person name="Lovell J.T."/>
            <person name="Sreedasyam A."/>
            <person name="Maumus F."/>
            <person name="Tiley G.P."/>
            <person name="Fernandez-Pozo N."/>
            <person name="Barry K."/>
            <person name="Chen C."/>
            <person name="Wang M."/>
            <person name="Lipzen A."/>
            <person name="Daum C."/>
            <person name="Saski C.A."/>
            <person name="Payton A.C."/>
            <person name="Mcbreen J.C."/>
            <person name="Conrad R.E."/>
            <person name="Kollar L.M."/>
            <person name="Olsson S."/>
            <person name="Huttunen S."/>
            <person name="Landis J.B."/>
            <person name="Wickett N.J."/>
            <person name="Johnson M.G."/>
            <person name="Rensing S.A."/>
            <person name="Grimwood J."/>
            <person name="Schmutz J."/>
            <person name="Mcdaniel S.F."/>
        </authorList>
    </citation>
    <scope>NUCLEOTIDE SEQUENCE</scope>
    <source>
        <strain evidence="1">R40</strain>
    </source>
</reference>
<dbReference type="AlphaFoldDB" id="A0A8T0HLL1"/>
<dbReference type="EMBL" id="CM026426">
    <property type="protein sequence ID" value="KAG0571568.1"/>
    <property type="molecule type" value="Genomic_DNA"/>
</dbReference>
<dbReference type="Proteomes" id="UP000822688">
    <property type="component" value="Chromosome V"/>
</dbReference>
<name>A0A8T0HLL1_CERPU</name>
<accession>A0A8T0HLL1</accession>
<protein>
    <submittedName>
        <fullName evidence="1">Uncharacterized protein</fullName>
    </submittedName>
</protein>
<gene>
    <name evidence="1" type="ORF">KC19_VG022900</name>
</gene>
<organism evidence="1 2">
    <name type="scientific">Ceratodon purpureus</name>
    <name type="common">Fire moss</name>
    <name type="synonym">Dicranum purpureum</name>
    <dbReference type="NCBI Taxonomy" id="3225"/>
    <lineage>
        <taxon>Eukaryota</taxon>
        <taxon>Viridiplantae</taxon>
        <taxon>Streptophyta</taxon>
        <taxon>Embryophyta</taxon>
        <taxon>Bryophyta</taxon>
        <taxon>Bryophytina</taxon>
        <taxon>Bryopsida</taxon>
        <taxon>Dicranidae</taxon>
        <taxon>Pseudoditrichales</taxon>
        <taxon>Ditrichaceae</taxon>
        <taxon>Ceratodon</taxon>
    </lineage>
</organism>
<comment type="caution">
    <text evidence="1">The sequence shown here is derived from an EMBL/GenBank/DDBJ whole genome shotgun (WGS) entry which is preliminary data.</text>
</comment>
<keyword evidence="2" id="KW-1185">Reference proteome</keyword>
<proteinExistence type="predicted"/>
<sequence length="92" mass="10858">MLSPKWTLRQPLFGEVGLFQRRKTFDYTKEVLIYQVSQKLSGVFGFEHMFLVPSVLGHEANQVYPDIISYVGTLGFWWRRTRHEFVHGIIIL</sequence>
<evidence type="ECO:0000313" key="1">
    <source>
        <dbReference type="EMBL" id="KAG0571568.1"/>
    </source>
</evidence>
<evidence type="ECO:0000313" key="2">
    <source>
        <dbReference type="Proteomes" id="UP000822688"/>
    </source>
</evidence>